<feature type="region of interest" description="Disordered" evidence="2">
    <location>
        <begin position="126"/>
        <end position="153"/>
    </location>
</feature>
<dbReference type="PANTHER" id="PTHR48280:SF1">
    <property type="entry name" value="CUE DOMAIN-CONTAINING PROTEIN"/>
    <property type="match status" value="1"/>
</dbReference>
<feature type="compositionally biased region" description="Polar residues" evidence="2">
    <location>
        <begin position="838"/>
        <end position="853"/>
    </location>
</feature>
<dbReference type="AlphaFoldDB" id="A0A176VSD3"/>
<evidence type="ECO:0008006" key="5">
    <source>
        <dbReference type="Google" id="ProtNLM"/>
    </source>
</evidence>
<protein>
    <recommendedName>
        <fullName evidence="5">CUE domain-containing protein</fullName>
    </recommendedName>
</protein>
<reference evidence="3" key="1">
    <citation type="submission" date="2016-03" db="EMBL/GenBank/DDBJ databases">
        <title>Mechanisms controlling the formation of the plant cell surface in tip-growing cells are functionally conserved among land plants.</title>
        <authorList>
            <person name="Honkanen S."/>
            <person name="Jones V.A."/>
            <person name="Morieri G."/>
            <person name="Champion C."/>
            <person name="Hetherington A.J."/>
            <person name="Kelly S."/>
            <person name="Saint-Marcoux D."/>
            <person name="Proust H."/>
            <person name="Prescott H."/>
            <person name="Dolan L."/>
        </authorList>
    </citation>
    <scope>NUCLEOTIDE SEQUENCE [LARGE SCALE GENOMIC DNA]</scope>
    <source>
        <tissue evidence="3">Whole gametophyte</tissue>
    </source>
</reference>
<keyword evidence="1" id="KW-0175">Coiled coil</keyword>
<feature type="region of interest" description="Disordered" evidence="2">
    <location>
        <begin position="754"/>
        <end position="776"/>
    </location>
</feature>
<evidence type="ECO:0000256" key="2">
    <source>
        <dbReference type="SAM" id="MobiDB-lite"/>
    </source>
</evidence>
<feature type="compositionally biased region" description="Polar residues" evidence="2">
    <location>
        <begin position="126"/>
        <end position="139"/>
    </location>
</feature>
<feature type="compositionally biased region" description="Basic and acidic residues" evidence="2">
    <location>
        <begin position="854"/>
        <end position="867"/>
    </location>
</feature>
<feature type="coiled-coil region" evidence="1">
    <location>
        <begin position="474"/>
        <end position="609"/>
    </location>
</feature>
<feature type="compositionally biased region" description="Basic and acidic residues" evidence="2">
    <location>
        <begin position="207"/>
        <end position="219"/>
    </location>
</feature>
<dbReference type="EMBL" id="LVLJ01002901">
    <property type="protein sequence ID" value="OAE23241.1"/>
    <property type="molecule type" value="Genomic_DNA"/>
</dbReference>
<evidence type="ECO:0000313" key="4">
    <source>
        <dbReference type="Proteomes" id="UP000077202"/>
    </source>
</evidence>
<accession>A0A176VSD3</accession>
<name>A0A176VSD3_MARPO</name>
<feature type="coiled-coil region" evidence="1">
    <location>
        <begin position="650"/>
        <end position="677"/>
    </location>
</feature>
<comment type="caution">
    <text evidence="3">The sequence shown here is derived from an EMBL/GenBank/DDBJ whole genome shotgun (WGS) entry which is preliminary data.</text>
</comment>
<dbReference type="PANTHER" id="PTHR48280">
    <property type="entry name" value="OS05G0394900 PROTEIN"/>
    <property type="match status" value="1"/>
</dbReference>
<feature type="region of interest" description="Disordered" evidence="2">
    <location>
        <begin position="799"/>
        <end position="896"/>
    </location>
</feature>
<organism evidence="3 4">
    <name type="scientific">Marchantia polymorpha subsp. ruderalis</name>
    <dbReference type="NCBI Taxonomy" id="1480154"/>
    <lineage>
        <taxon>Eukaryota</taxon>
        <taxon>Viridiplantae</taxon>
        <taxon>Streptophyta</taxon>
        <taxon>Embryophyta</taxon>
        <taxon>Marchantiophyta</taxon>
        <taxon>Marchantiopsida</taxon>
        <taxon>Marchantiidae</taxon>
        <taxon>Marchantiales</taxon>
        <taxon>Marchantiaceae</taxon>
        <taxon>Marchantia</taxon>
    </lineage>
</organism>
<evidence type="ECO:0000256" key="1">
    <source>
        <dbReference type="SAM" id="Coils"/>
    </source>
</evidence>
<feature type="compositionally biased region" description="Low complexity" evidence="2">
    <location>
        <begin position="886"/>
        <end position="896"/>
    </location>
</feature>
<proteinExistence type="predicted"/>
<feature type="region of interest" description="Disordered" evidence="2">
    <location>
        <begin position="206"/>
        <end position="226"/>
    </location>
</feature>
<evidence type="ECO:0000313" key="3">
    <source>
        <dbReference type="EMBL" id="OAE23241.1"/>
    </source>
</evidence>
<feature type="compositionally biased region" description="Low complexity" evidence="2">
    <location>
        <begin position="764"/>
        <end position="776"/>
    </location>
</feature>
<keyword evidence="4" id="KW-1185">Reference proteome</keyword>
<gene>
    <name evidence="3" type="ORF">AXG93_620s1080</name>
</gene>
<sequence>MQLCGRMALGARRVIVDAGQVSLGLSLLDIFPQVDSRMLKAAALDHGDDLLSAADFILDEVLGTDVEGLDQEQDNVLATDGLQSAIVSRGPNAGEQSYPRNIDVPGHDGFVSGAVRDPLLNNEEVGSTRVNSRSFTNDGPHSGQGKIEGITPSMMPSCAENKRLEFEAEAVPPVMTCASNYSHCAHIDSSPLDSDKVEAFPQLCPKIDPEEKHNDRTDVDASSSEVVPFRASTDKLAVECSEDEISQFHCTHVDSRPLDSDNEALCQFCPKSDSEEEETYRTSLSDRARDCQTKKVLVVRSYIENRPSEDSLSHALKDEHAVKWSVECDVYSDTNGDQFLVVTTLTGSDSGAANAQGFLEEKHKEENSDKVILESLCEGSTYTDPENMSLQDSCLEDQEGFEGEIIRNSVYDSILISGSTFEDETIVEGEVTDLVMASTKIMSEGEDDKEGGCWETLSNSSAQIASMETMLDAVDQAKADKEILIKSIEDLRALRQETDQAENEARWAKEEAAKGGLDVMSRVDKMREMLSQAREANEVHAAEVHGEKAVLATEARELRSRVVQLKREKEKALAVLNEIKASLQARISKACQEREAAVAEKVLKEALARECLKKEEEFMAQVAQQSRDLHAETETCNKLRELLIESGNIVDALQGEVAVLCEDAEELKEEIERMSLSCSSGFVHMLKPRPLSESTNSLLSKSSKTLGDRQAHSIESAGQLIFQADFAGSSPTTSLVGGPRNASDKRLPSLRRALSGSYNGSQDLSGSSLSSFSSNGGASNSGGSFGIVSGSAKISALPFGRSKIPDNKSSSSRSQSDSDTELKKLYDAQFPMVRDPNSDLQNYGTTNPSSFRTETSRTAETKGRVSSDDDDWHLLEMTGRSKETSSRSSGSSYAEN</sequence>
<dbReference type="Proteomes" id="UP000077202">
    <property type="component" value="Unassembled WGS sequence"/>
</dbReference>